<comment type="caution">
    <text evidence="8">The sequence shown here is derived from an EMBL/GenBank/DDBJ whole genome shotgun (WGS) entry which is preliminary data.</text>
</comment>
<dbReference type="PANTHER" id="PTHR43214:SF24">
    <property type="entry name" value="TRANSCRIPTIONAL REGULATORY PROTEIN NARL-RELATED"/>
    <property type="match status" value="1"/>
</dbReference>
<dbReference type="RefSeq" id="WP_010851075.1">
    <property type="nucleotide sequence ID" value="NZ_HF570956.1"/>
</dbReference>
<dbReference type="InterPro" id="IPR011006">
    <property type="entry name" value="CheY-like_superfamily"/>
</dbReference>
<feature type="domain" description="HTH luxR-type" evidence="6">
    <location>
        <begin position="157"/>
        <end position="222"/>
    </location>
</feature>
<proteinExistence type="predicted"/>
<dbReference type="Gene3D" id="3.40.50.2300">
    <property type="match status" value="1"/>
</dbReference>
<evidence type="ECO:0000256" key="2">
    <source>
        <dbReference type="ARBA" id="ARBA00023015"/>
    </source>
</evidence>
<dbReference type="SUPFAM" id="SSF52172">
    <property type="entry name" value="CheY-like"/>
    <property type="match status" value="1"/>
</dbReference>
<dbReference type="GO" id="GO:0003677">
    <property type="term" value="F:DNA binding"/>
    <property type="evidence" value="ECO:0007669"/>
    <property type="project" value="UniProtKB-KW"/>
</dbReference>
<evidence type="ECO:0000313" key="9">
    <source>
        <dbReference type="Proteomes" id="UP000013167"/>
    </source>
</evidence>
<dbReference type="SMART" id="SM00448">
    <property type="entry name" value="REC"/>
    <property type="match status" value="1"/>
</dbReference>
<dbReference type="CDD" id="cd06170">
    <property type="entry name" value="LuxR_C_like"/>
    <property type="match status" value="1"/>
</dbReference>
<dbReference type="SUPFAM" id="SSF46894">
    <property type="entry name" value="C-terminal effector domain of the bipartite response regulators"/>
    <property type="match status" value="1"/>
</dbReference>
<organism evidence="8 9">
    <name type="scientific">Phycicoccus elongatus Lp2</name>
    <dbReference type="NCBI Taxonomy" id="1193181"/>
    <lineage>
        <taxon>Bacteria</taxon>
        <taxon>Bacillati</taxon>
        <taxon>Actinomycetota</taxon>
        <taxon>Actinomycetes</taxon>
        <taxon>Micrococcales</taxon>
        <taxon>Intrasporangiaceae</taxon>
        <taxon>Phycicoccus</taxon>
    </lineage>
</organism>
<keyword evidence="3" id="KW-0238">DNA-binding</keyword>
<dbReference type="Proteomes" id="UP000013167">
    <property type="component" value="Unassembled WGS sequence"/>
</dbReference>
<dbReference type="InterPro" id="IPR000792">
    <property type="entry name" value="Tscrpt_reg_LuxR_C"/>
</dbReference>
<dbReference type="InterPro" id="IPR016032">
    <property type="entry name" value="Sig_transdc_resp-reg_C-effctor"/>
</dbReference>
<dbReference type="PROSITE" id="PS00622">
    <property type="entry name" value="HTH_LUXR_1"/>
    <property type="match status" value="1"/>
</dbReference>
<evidence type="ECO:0000256" key="4">
    <source>
        <dbReference type="ARBA" id="ARBA00023163"/>
    </source>
</evidence>
<evidence type="ECO:0000259" key="7">
    <source>
        <dbReference type="PROSITE" id="PS50110"/>
    </source>
</evidence>
<dbReference type="InterPro" id="IPR058245">
    <property type="entry name" value="NreC/VraR/RcsB-like_REC"/>
</dbReference>
<dbReference type="GO" id="GO:0000160">
    <property type="term" value="P:phosphorelay signal transduction system"/>
    <property type="evidence" value="ECO:0007669"/>
    <property type="project" value="InterPro"/>
</dbReference>
<protein>
    <submittedName>
        <fullName evidence="8">Uncharacterized transcriptional regulatory protein yxjL</fullName>
    </submittedName>
</protein>
<dbReference type="Pfam" id="PF00072">
    <property type="entry name" value="Response_reg"/>
    <property type="match status" value="1"/>
</dbReference>
<dbReference type="GO" id="GO:0006355">
    <property type="term" value="P:regulation of DNA-templated transcription"/>
    <property type="evidence" value="ECO:0007669"/>
    <property type="project" value="InterPro"/>
</dbReference>
<evidence type="ECO:0000256" key="1">
    <source>
        <dbReference type="ARBA" id="ARBA00022553"/>
    </source>
</evidence>
<dbReference type="SMART" id="SM00421">
    <property type="entry name" value="HTH_LUXR"/>
    <property type="match status" value="1"/>
</dbReference>
<dbReference type="PROSITE" id="PS50110">
    <property type="entry name" value="RESPONSE_REGULATORY"/>
    <property type="match status" value="1"/>
</dbReference>
<sequence length="226" mass="24474">MSDSSSTIRVLIVDDQHMVRSGFSMMLSVEDDVDVVGEAPNGQVALEKARELRPDVILMDVQMPVMDGIEATRAIVAEDLAKVLILTTFDRDDYVFDGLQAGASGFLLKNAGPEQLVDALRAVAEGHALLAPEVTRRVIAAMSDSTPRAATGRTTGEQEALARLTDREREVLTLVARGLSNSEIAKELFLGEATVKTHVSNTLAKLHLRDRVQAVVFAYENGLTQS</sequence>
<dbReference type="eggNOG" id="COG2197">
    <property type="taxonomic scope" value="Bacteria"/>
</dbReference>
<dbReference type="Pfam" id="PF00196">
    <property type="entry name" value="GerE"/>
    <property type="match status" value="1"/>
</dbReference>
<dbReference type="STRING" id="1193181.BN10_850002"/>
<reference evidence="8 9" key="1">
    <citation type="journal article" date="2013" name="ISME J.">
        <title>A metabolic model for members of the genus Tetrasphaera involved in enhanced biological phosphorus removal.</title>
        <authorList>
            <person name="Kristiansen R."/>
            <person name="Nguyen H.T.T."/>
            <person name="Saunders A.M."/>
            <person name="Nielsen J.L."/>
            <person name="Wimmer R."/>
            <person name="Le V.Q."/>
            <person name="McIlroy S.J."/>
            <person name="Petrovski S."/>
            <person name="Seviour R.J."/>
            <person name="Calteau A."/>
            <person name="Nielsen K.L."/>
            <person name="Nielsen P.H."/>
        </authorList>
    </citation>
    <scope>NUCLEOTIDE SEQUENCE [LARGE SCALE GENOMIC DNA]</scope>
    <source>
        <strain evidence="8 9">Lp2</strain>
    </source>
</reference>
<dbReference type="AlphaFoldDB" id="N0E6B3"/>
<dbReference type="HOGENOM" id="CLU_000445_90_10_11"/>
<evidence type="ECO:0000256" key="3">
    <source>
        <dbReference type="ARBA" id="ARBA00023125"/>
    </source>
</evidence>
<evidence type="ECO:0000256" key="5">
    <source>
        <dbReference type="PROSITE-ProRule" id="PRU00169"/>
    </source>
</evidence>
<gene>
    <name evidence="8" type="primary">yxjL</name>
    <name evidence="8" type="ORF">BN10_850002</name>
</gene>
<name>N0E6B3_9MICO</name>
<dbReference type="InterPro" id="IPR039420">
    <property type="entry name" value="WalR-like"/>
</dbReference>
<dbReference type="InterPro" id="IPR001789">
    <property type="entry name" value="Sig_transdc_resp-reg_receiver"/>
</dbReference>
<keyword evidence="4" id="KW-0804">Transcription</keyword>
<dbReference type="PANTHER" id="PTHR43214">
    <property type="entry name" value="TWO-COMPONENT RESPONSE REGULATOR"/>
    <property type="match status" value="1"/>
</dbReference>
<dbReference type="EMBL" id="CAIZ01000158">
    <property type="protein sequence ID" value="CCH71244.1"/>
    <property type="molecule type" value="Genomic_DNA"/>
</dbReference>
<keyword evidence="2" id="KW-0805">Transcription regulation</keyword>
<dbReference type="PRINTS" id="PR00038">
    <property type="entry name" value="HTHLUXR"/>
</dbReference>
<keyword evidence="9" id="KW-1185">Reference proteome</keyword>
<evidence type="ECO:0000259" key="6">
    <source>
        <dbReference type="PROSITE" id="PS50043"/>
    </source>
</evidence>
<accession>N0E6B3</accession>
<dbReference type="OrthoDB" id="9808843at2"/>
<dbReference type="CDD" id="cd17535">
    <property type="entry name" value="REC_NarL-like"/>
    <property type="match status" value="1"/>
</dbReference>
<evidence type="ECO:0000313" key="8">
    <source>
        <dbReference type="EMBL" id="CCH71244.1"/>
    </source>
</evidence>
<feature type="modified residue" description="4-aspartylphosphate" evidence="5">
    <location>
        <position position="60"/>
    </location>
</feature>
<keyword evidence="1 5" id="KW-0597">Phosphoprotein</keyword>
<feature type="domain" description="Response regulatory" evidence="7">
    <location>
        <begin position="9"/>
        <end position="124"/>
    </location>
</feature>
<dbReference type="PROSITE" id="PS50043">
    <property type="entry name" value="HTH_LUXR_2"/>
    <property type="match status" value="1"/>
</dbReference>